<dbReference type="Gene3D" id="3.40.710.10">
    <property type="entry name" value="DD-peptidase/beta-lactamase superfamily"/>
    <property type="match status" value="1"/>
</dbReference>
<evidence type="ECO:0000313" key="2">
    <source>
        <dbReference type="EMBL" id="SEG37248.1"/>
    </source>
</evidence>
<dbReference type="SUPFAM" id="SSF56601">
    <property type="entry name" value="beta-lactamase/transpeptidase-like"/>
    <property type="match status" value="1"/>
</dbReference>
<dbReference type="PANTHER" id="PTHR43283">
    <property type="entry name" value="BETA-LACTAMASE-RELATED"/>
    <property type="match status" value="1"/>
</dbReference>
<dbReference type="STRING" id="1120964.GCA_001313265_05777"/>
<organism evidence="2 3">
    <name type="scientific">Algoriphagus boritolerans DSM 17298 = JCM 18970</name>
    <dbReference type="NCBI Taxonomy" id="1120964"/>
    <lineage>
        <taxon>Bacteria</taxon>
        <taxon>Pseudomonadati</taxon>
        <taxon>Bacteroidota</taxon>
        <taxon>Cytophagia</taxon>
        <taxon>Cytophagales</taxon>
        <taxon>Cyclobacteriaceae</taxon>
        <taxon>Algoriphagus</taxon>
    </lineage>
</organism>
<dbReference type="InterPro" id="IPR012338">
    <property type="entry name" value="Beta-lactam/transpept-like"/>
</dbReference>
<dbReference type="AlphaFoldDB" id="A0A1H5ZL61"/>
<evidence type="ECO:0000259" key="1">
    <source>
        <dbReference type="Pfam" id="PF00144"/>
    </source>
</evidence>
<protein>
    <submittedName>
        <fullName evidence="2">CubicO group peptidase, beta-lactamase class C family</fullName>
    </submittedName>
</protein>
<dbReference type="Proteomes" id="UP000236736">
    <property type="component" value="Unassembled WGS sequence"/>
</dbReference>
<dbReference type="EMBL" id="FNVR01000029">
    <property type="protein sequence ID" value="SEG37248.1"/>
    <property type="molecule type" value="Genomic_DNA"/>
</dbReference>
<reference evidence="3" key="1">
    <citation type="submission" date="2016-10" db="EMBL/GenBank/DDBJ databases">
        <authorList>
            <person name="Varghese N."/>
            <person name="Submissions S."/>
        </authorList>
    </citation>
    <scope>NUCLEOTIDE SEQUENCE [LARGE SCALE GENOMIC DNA]</scope>
    <source>
        <strain evidence="3">DSM 17298</strain>
    </source>
</reference>
<dbReference type="Pfam" id="PF00144">
    <property type="entry name" value="Beta-lactamase"/>
    <property type="match status" value="1"/>
</dbReference>
<accession>A0A1H5ZL61</accession>
<dbReference type="InterPro" id="IPR050789">
    <property type="entry name" value="Diverse_Enzym_Activities"/>
</dbReference>
<evidence type="ECO:0000313" key="3">
    <source>
        <dbReference type="Proteomes" id="UP000236736"/>
    </source>
</evidence>
<sequence length="353" mass="39616">MRTIFPILSLILFVFSACTGEDPRPNESMYFPPSSGSDWEKTSISSLNWDESKLPDLLDFLESRNTKSFLILVNGRIVLEEYFDGHSPETPWQWNSAGKTLVTATTGIAQQEGILDIHAPISDYFGTGWTLLPLEKEGLITSRHLLTMTSGINDESQLVIKPNFTYLADAGARWSYHNIFQKLTDVVSAASGRLFDVYFDTKLKNKIGMDGFWNNGLIFKVYHSTARSMARFGILALNKGKWEEDQVIDEEFFTESIGSSQNLNPSYGYLWWLNGKTRYMLPGSQSTFTGPLIPAAPADLYAAMGAEDQRLYVIPSKKMVIIRMGKASNPLNPNFALSGFDEALWTKINAVIR</sequence>
<keyword evidence="3" id="KW-1185">Reference proteome</keyword>
<dbReference type="PROSITE" id="PS51257">
    <property type="entry name" value="PROKAR_LIPOPROTEIN"/>
    <property type="match status" value="1"/>
</dbReference>
<dbReference type="PANTHER" id="PTHR43283:SF7">
    <property type="entry name" value="BETA-LACTAMASE-RELATED DOMAIN-CONTAINING PROTEIN"/>
    <property type="match status" value="1"/>
</dbReference>
<name>A0A1H5ZL61_9BACT</name>
<feature type="domain" description="Beta-lactamase-related" evidence="1">
    <location>
        <begin position="68"/>
        <end position="323"/>
    </location>
</feature>
<dbReference type="InterPro" id="IPR001466">
    <property type="entry name" value="Beta-lactam-related"/>
</dbReference>
<dbReference type="RefSeq" id="WP_200820618.1">
    <property type="nucleotide sequence ID" value="NZ_FNVR01000029.1"/>
</dbReference>
<proteinExistence type="predicted"/>
<gene>
    <name evidence="2" type="ORF">SAMN03080598_03583</name>
</gene>